<gene>
    <name evidence="5" type="ORF">IPOD504_LOCUS1505</name>
</gene>
<dbReference type="SMART" id="SM00042">
    <property type="entry name" value="CUB"/>
    <property type="match status" value="1"/>
</dbReference>
<feature type="disulfide bond" evidence="2">
    <location>
        <begin position="147"/>
        <end position="159"/>
    </location>
</feature>
<evidence type="ECO:0000256" key="1">
    <source>
        <dbReference type="ARBA" id="ARBA00023157"/>
    </source>
</evidence>
<feature type="region of interest" description="Disordered" evidence="3">
    <location>
        <begin position="1072"/>
        <end position="1113"/>
    </location>
</feature>
<evidence type="ECO:0000256" key="2">
    <source>
        <dbReference type="PROSITE-ProRule" id="PRU00124"/>
    </source>
</evidence>
<dbReference type="InterPro" id="IPR023415">
    <property type="entry name" value="LDLR_class-A_CS"/>
</dbReference>
<sequence length="1197" mass="128225">MVDICLNNAWLLSRKTQKKTMPLKHFRREVYEELKKLGISVGHESAVRRRCGAINRGGGGVTRPPCPSPALRPPQPRRRPPPQLAPGSPAVWRGVTSRAHRSSAEGSSATLGGTSGAGAGARAAMRHAALALGALLALSARGAAGGCGVAEFACRGGACVRLDAYCDGEAQCPDGSDEPAGCSVCNRTYYGRAGVAYGVALRGAPRAPFLCHLTFTAGGGAHGDLVQLAFDEFRVGRYEAGALDGCPDGYMQLSELGRPFTGGSWCGSADGAALYYSETATVTVSVKLFRARLGEPFGFRLRYKFLAQRDAIVRFGAAGAPLERGAVAPGTYCTRTYEECHRKRCRLQSPNYPGMYPRNVTCYWSLRQKDIPTCKHAMISVRQDHSHKMQIKRSISMASLNKTGRAVRAWRECTGERDRLIFYDGASTDDPVLIEYCGGDWLPRITSRGPEMLVAFHSSPFSAPPRPAAPAAPLRGFELDVDIVFADSDSLDYAREARRCEFHVKASSSEEETNATNAGGRGRRGRLHAPTHTLPPNTTCTWTFHGRPGDLVWIYFSSFTQYSLVEQKRIESGERDEEPSATPSPRPPLLALGARVAGACAVELRIWDGGGDGEPGASPLGRYCDTAPALCARAALANATRSPRPCAPPDGYVSAAPLLALAATSLPGTATHPLTFSLHYEFLDARLEGTPLAVGELGHMKVEPPQCSRRLTEPGTFASPRNALWFGRGGARRLRCLYRIQADGGRVELKLNAASFGRSPRCTTRMDSLTGQLVCTPEIMDPGEMRPSESPLDRDGDDEFLPLPYLRIYESPWPGYRVPVACVCDNASTPLTLTSGGPALELELSAATLLAAEDQRHLFFRGEWSRSAAPPCAFRRRLPPPGRSVHLTYPYNGNKMSECGEAPFLVSARGNRSVFLRVWGEELSEDAVEPHCTTTNRVLVYDAHTARLLKAVCPGDEEGRAVQVFTEEWWSRGAAREAREAALLVVWAAREAGGARFAWMEVWRAGGGGGGGGNGSACAHACEALGACMPGALWCDGRADCPGGGDERGACGAGARLLAALAAPAAARRGGGGGLRGGAAAAGRAGAAPPQAGPRARQAAAGRAGRRPPPHRRAAVRRVARLLRGLVLTPRALRRVHPRGPRDHGVTERSAMGRGVCCANASRRTPNVDKYLFESTEPDGRSREEAMDLIAPNHVPM</sequence>
<dbReference type="SUPFAM" id="SSF57424">
    <property type="entry name" value="LDL receptor-like module"/>
    <property type="match status" value="1"/>
</dbReference>
<dbReference type="InterPro" id="IPR056707">
    <property type="entry name" value="DUF7805"/>
</dbReference>
<dbReference type="CDD" id="cd00041">
    <property type="entry name" value="CUB"/>
    <property type="match status" value="1"/>
</dbReference>
<feature type="compositionally biased region" description="Low complexity" evidence="3">
    <location>
        <begin position="1078"/>
        <end position="1103"/>
    </location>
</feature>
<feature type="region of interest" description="Disordered" evidence="3">
    <location>
        <begin position="54"/>
        <end position="118"/>
    </location>
</feature>
<feature type="region of interest" description="Disordered" evidence="3">
    <location>
        <begin position="570"/>
        <end position="589"/>
    </location>
</feature>
<organism evidence="5 6">
    <name type="scientific">Iphiclides podalirius</name>
    <name type="common">scarce swallowtail</name>
    <dbReference type="NCBI Taxonomy" id="110791"/>
    <lineage>
        <taxon>Eukaryota</taxon>
        <taxon>Metazoa</taxon>
        <taxon>Ecdysozoa</taxon>
        <taxon>Arthropoda</taxon>
        <taxon>Hexapoda</taxon>
        <taxon>Insecta</taxon>
        <taxon>Pterygota</taxon>
        <taxon>Neoptera</taxon>
        <taxon>Endopterygota</taxon>
        <taxon>Lepidoptera</taxon>
        <taxon>Glossata</taxon>
        <taxon>Ditrysia</taxon>
        <taxon>Papilionoidea</taxon>
        <taxon>Papilionidae</taxon>
        <taxon>Papilioninae</taxon>
        <taxon>Iphiclides</taxon>
    </lineage>
</organism>
<feature type="non-terminal residue" evidence="5">
    <location>
        <position position="1197"/>
    </location>
</feature>
<protein>
    <recommendedName>
        <fullName evidence="4">CUB domain-containing protein</fullName>
    </recommendedName>
</protein>
<dbReference type="InterPro" id="IPR053207">
    <property type="entry name" value="Non-NMDA_GluR_Accessory"/>
</dbReference>
<dbReference type="Pfam" id="PF25090">
    <property type="entry name" value="DUF7805"/>
    <property type="match status" value="1"/>
</dbReference>
<dbReference type="InterPro" id="IPR036055">
    <property type="entry name" value="LDL_receptor-like_sf"/>
</dbReference>
<dbReference type="PANTHER" id="PTHR47537:SF8">
    <property type="entry name" value="CUB DOMAIN-CONTAINING PROTEIN"/>
    <property type="match status" value="1"/>
</dbReference>
<dbReference type="InterPro" id="IPR035914">
    <property type="entry name" value="Sperma_CUB_dom_sf"/>
</dbReference>
<evidence type="ECO:0000256" key="3">
    <source>
        <dbReference type="SAM" id="MobiDB-lite"/>
    </source>
</evidence>
<dbReference type="PROSITE" id="PS01209">
    <property type="entry name" value="LDLRA_1"/>
    <property type="match status" value="1"/>
</dbReference>
<dbReference type="SUPFAM" id="SSF49854">
    <property type="entry name" value="Spermadhesin, CUB domain"/>
    <property type="match status" value="1"/>
</dbReference>
<dbReference type="Pfam" id="PF00431">
    <property type="entry name" value="CUB"/>
    <property type="match status" value="1"/>
</dbReference>
<dbReference type="PRINTS" id="PR00261">
    <property type="entry name" value="LDLRECEPTOR"/>
</dbReference>
<dbReference type="SMART" id="SM00192">
    <property type="entry name" value="LDLa"/>
    <property type="match status" value="2"/>
</dbReference>
<evidence type="ECO:0000259" key="4">
    <source>
        <dbReference type="PROSITE" id="PS01180"/>
    </source>
</evidence>
<proteinExistence type="predicted"/>
<dbReference type="Pfam" id="PF00057">
    <property type="entry name" value="Ldl_recept_a"/>
    <property type="match status" value="1"/>
</dbReference>
<reference evidence="5" key="1">
    <citation type="submission" date="2022-03" db="EMBL/GenBank/DDBJ databases">
        <authorList>
            <person name="Martin H S."/>
        </authorList>
    </citation>
    <scope>NUCLEOTIDE SEQUENCE</scope>
</reference>
<keyword evidence="1 2" id="KW-1015">Disulfide bond</keyword>
<dbReference type="PANTHER" id="PTHR47537">
    <property type="entry name" value="CUBILIN"/>
    <property type="match status" value="1"/>
</dbReference>
<name>A0ABN8HTQ1_9NEOP</name>
<feature type="compositionally biased region" description="Basic residues" evidence="3">
    <location>
        <begin position="1104"/>
        <end position="1113"/>
    </location>
</feature>
<evidence type="ECO:0000313" key="6">
    <source>
        <dbReference type="Proteomes" id="UP000837857"/>
    </source>
</evidence>
<dbReference type="PROSITE" id="PS01180">
    <property type="entry name" value="CUB"/>
    <property type="match status" value="1"/>
</dbReference>
<feature type="region of interest" description="Disordered" evidence="3">
    <location>
        <begin position="505"/>
        <end position="535"/>
    </location>
</feature>
<dbReference type="PROSITE" id="PS50068">
    <property type="entry name" value="LDLRA_2"/>
    <property type="match status" value="2"/>
</dbReference>
<evidence type="ECO:0000313" key="5">
    <source>
        <dbReference type="EMBL" id="CAH2039096.1"/>
    </source>
</evidence>
<feature type="compositionally biased region" description="Pro residues" evidence="3">
    <location>
        <begin position="64"/>
        <end position="74"/>
    </location>
</feature>
<dbReference type="InterPro" id="IPR000859">
    <property type="entry name" value="CUB_dom"/>
</dbReference>
<accession>A0ABN8HTQ1</accession>
<dbReference type="InterPro" id="IPR002172">
    <property type="entry name" value="LDrepeatLR_classA_rpt"/>
</dbReference>
<dbReference type="CDD" id="cd00112">
    <property type="entry name" value="LDLa"/>
    <property type="match status" value="2"/>
</dbReference>
<dbReference type="Proteomes" id="UP000837857">
    <property type="component" value="Chromosome 11"/>
</dbReference>
<dbReference type="Gene3D" id="2.60.120.290">
    <property type="entry name" value="Spermadhesin, CUB domain"/>
    <property type="match status" value="1"/>
</dbReference>
<comment type="caution">
    <text evidence="2">Lacks conserved residue(s) required for the propagation of feature annotation.</text>
</comment>
<keyword evidence="6" id="KW-1185">Reference proteome</keyword>
<feature type="domain" description="CUB" evidence="4">
    <location>
        <begin position="333"/>
        <end position="484"/>
    </location>
</feature>
<dbReference type="Gene3D" id="4.10.400.10">
    <property type="entry name" value="Low-density Lipoprotein Receptor"/>
    <property type="match status" value="1"/>
</dbReference>
<feature type="disulfide bond" evidence="2">
    <location>
        <begin position="154"/>
        <end position="172"/>
    </location>
</feature>
<dbReference type="EMBL" id="OW152823">
    <property type="protein sequence ID" value="CAH2039096.1"/>
    <property type="molecule type" value="Genomic_DNA"/>
</dbReference>